<feature type="compositionally biased region" description="Low complexity" evidence="1">
    <location>
        <begin position="375"/>
        <end position="385"/>
    </location>
</feature>
<feature type="region of interest" description="Disordered" evidence="1">
    <location>
        <begin position="295"/>
        <end position="326"/>
    </location>
</feature>
<dbReference type="EMBL" id="LXTC01000004">
    <property type="protein sequence ID" value="OBA20462.1"/>
    <property type="molecule type" value="Genomic_DNA"/>
</dbReference>
<sequence length="600" mass="66286">MLPEELAAGQVEFYDGQYEFFDEQCDDYEYQNGLAPTSIQSEANFGIREKLNRSRFKMKIGVKTVLKKTPKWPQKFRAAIKDGNGWRSFFPDRYLPKPRDWSEFFSDDGRSNYDVEWPYDFNPVVYYHVENFLKASKNRATESGSIDLVESKEESLEKAEGTQPQTEIQGKHEVTQGSPCNSEQTAIPIIQEANLGIDEGASIKTFADVESNGNPGFCASEIIFSNEWASSDGAVSLKSGKLSAHEFLPKEFRLRSRGSLLEGNNSSVILSPLNSGMSLISPFLDENLDNKSFGTERSFSPMKTLDGKTPEEPLIPKAADNLPKSQGDEELGAIKGPSKTFTLFSKMFSLKADLISDKAEQKDGDVISPSVKSQTPNTDTTPTGTSHVNSKEYESVARENRQADNCYSSIIAGVLSSSDPVLRSLIFENVDKSEVIEAIYTKPIHLVRKSGPQVANGIVQRYVENIKAGELEAPNNNTIAGNDFDRETGESCSPGNGISGKDTDLPENFSSLEISKNIEKVQATNELNKPQSAFVGASQLENVSDLGFKAIEFNNKHKESFSNAEEKRSLGDVSSKNLAKESNGYVDVPRSETFDLKTDE</sequence>
<evidence type="ECO:0000256" key="1">
    <source>
        <dbReference type="SAM" id="MobiDB-lite"/>
    </source>
</evidence>
<name>A0A1A0H998_9ASCO</name>
<gene>
    <name evidence="2" type="ORF">METBIDRAFT_199462</name>
</gene>
<feature type="compositionally biased region" description="Basic and acidic residues" evidence="1">
    <location>
        <begin position="149"/>
        <end position="160"/>
    </location>
</feature>
<evidence type="ECO:0000313" key="2">
    <source>
        <dbReference type="EMBL" id="OBA20462.1"/>
    </source>
</evidence>
<dbReference type="AlphaFoldDB" id="A0A1A0H998"/>
<proteinExistence type="predicted"/>
<feature type="region of interest" description="Disordered" evidence="1">
    <location>
        <begin position="559"/>
        <end position="600"/>
    </location>
</feature>
<accession>A0A1A0H998</accession>
<reference evidence="2 3" key="1">
    <citation type="submission" date="2016-05" db="EMBL/GenBank/DDBJ databases">
        <title>Comparative genomics of biotechnologically important yeasts.</title>
        <authorList>
            <consortium name="DOE Joint Genome Institute"/>
            <person name="Riley R."/>
            <person name="Haridas S."/>
            <person name="Wolfe K.H."/>
            <person name="Lopes M.R."/>
            <person name="Hittinger C.T."/>
            <person name="Goker M."/>
            <person name="Salamov A."/>
            <person name="Wisecaver J."/>
            <person name="Long T.M."/>
            <person name="Aerts A.L."/>
            <person name="Barry K."/>
            <person name="Choi C."/>
            <person name="Clum A."/>
            <person name="Coughlan A.Y."/>
            <person name="Deshpande S."/>
            <person name="Douglass A.P."/>
            <person name="Hanson S.J."/>
            <person name="Klenk H.-P."/>
            <person name="LaButti K."/>
            <person name="Lapidus A."/>
            <person name="Lindquist E."/>
            <person name="Lipzen A."/>
            <person name="Meier-kolthoff J.P."/>
            <person name="Ohm R.A."/>
            <person name="Otillar R.P."/>
            <person name="Pangilinan J."/>
            <person name="Peng Y."/>
            <person name="Rokas A."/>
            <person name="Rosa C.A."/>
            <person name="Scheuner C."/>
            <person name="Sibirny A.A."/>
            <person name="Slot J.C."/>
            <person name="Stielow J.B."/>
            <person name="Sun H."/>
            <person name="Kurtzman C.P."/>
            <person name="Blackwell M."/>
            <person name="Grigoriev I.V."/>
            <person name="Jeffries T.W."/>
        </authorList>
    </citation>
    <scope>NUCLEOTIDE SEQUENCE [LARGE SCALE GENOMIC DNA]</scope>
    <source>
        <strain evidence="2 3">NRRL YB-4993</strain>
    </source>
</reference>
<organism evidence="2 3">
    <name type="scientific">Metschnikowia bicuspidata var. bicuspidata NRRL YB-4993</name>
    <dbReference type="NCBI Taxonomy" id="869754"/>
    <lineage>
        <taxon>Eukaryota</taxon>
        <taxon>Fungi</taxon>
        <taxon>Dikarya</taxon>
        <taxon>Ascomycota</taxon>
        <taxon>Saccharomycotina</taxon>
        <taxon>Pichiomycetes</taxon>
        <taxon>Metschnikowiaceae</taxon>
        <taxon>Metschnikowia</taxon>
    </lineage>
</organism>
<evidence type="ECO:0000313" key="3">
    <source>
        <dbReference type="Proteomes" id="UP000092555"/>
    </source>
</evidence>
<dbReference type="RefSeq" id="XP_018710984.1">
    <property type="nucleotide sequence ID" value="XM_018854912.1"/>
</dbReference>
<comment type="caution">
    <text evidence="2">The sequence shown here is derived from an EMBL/GenBank/DDBJ whole genome shotgun (WGS) entry which is preliminary data.</text>
</comment>
<feature type="region of interest" description="Disordered" evidence="1">
    <location>
        <begin position="361"/>
        <end position="390"/>
    </location>
</feature>
<protein>
    <submittedName>
        <fullName evidence="2">Uncharacterized protein</fullName>
    </submittedName>
</protein>
<keyword evidence="3" id="KW-1185">Reference proteome</keyword>
<feature type="region of interest" description="Disordered" evidence="1">
    <location>
        <begin position="143"/>
        <end position="181"/>
    </location>
</feature>
<dbReference type="GeneID" id="30027888"/>
<dbReference type="Proteomes" id="UP000092555">
    <property type="component" value="Unassembled WGS sequence"/>
</dbReference>
<feature type="compositionally biased region" description="Basic and acidic residues" evidence="1">
    <location>
        <begin position="559"/>
        <end position="570"/>
    </location>
</feature>
<feature type="compositionally biased region" description="Basic and acidic residues" evidence="1">
    <location>
        <begin position="589"/>
        <end position="600"/>
    </location>
</feature>